<dbReference type="InterPro" id="IPR001867">
    <property type="entry name" value="OmpR/PhoB-type_DNA-bd"/>
</dbReference>
<evidence type="ECO:0000259" key="3">
    <source>
        <dbReference type="PROSITE" id="PS51755"/>
    </source>
</evidence>
<dbReference type="InterPro" id="IPR036388">
    <property type="entry name" value="WH-like_DNA-bd_sf"/>
</dbReference>
<dbReference type="GO" id="GO:0006355">
    <property type="term" value="P:regulation of DNA-templated transcription"/>
    <property type="evidence" value="ECO:0007669"/>
    <property type="project" value="InterPro"/>
</dbReference>
<dbReference type="CDD" id="cd00383">
    <property type="entry name" value="trans_reg_C"/>
    <property type="match status" value="1"/>
</dbReference>
<accession>A0A9X3J4Y2</accession>
<dbReference type="GO" id="GO:0000160">
    <property type="term" value="P:phosphorelay signal transduction system"/>
    <property type="evidence" value="ECO:0007669"/>
    <property type="project" value="InterPro"/>
</dbReference>
<evidence type="ECO:0000256" key="1">
    <source>
        <dbReference type="ARBA" id="ARBA00023125"/>
    </source>
</evidence>
<reference evidence="4" key="1">
    <citation type="submission" date="2022-11" db="EMBL/GenBank/DDBJ databases">
        <title>Marilongibacter aestuarii gen. nov., sp. nov., isolated from tidal flat sediment.</title>
        <authorList>
            <person name="Jiayan W."/>
        </authorList>
    </citation>
    <scope>NUCLEOTIDE SEQUENCE</scope>
    <source>
        <strain evidence="4">Z1-6</strain>
    </source>
</reference>
<dbReference type="Pfam" id="PF00486">
    <property type="entry name" value="Trans_reg_C"/>
    <property type="match status" value="1"/>
</dbReference>
<evidence type="ECO:0000256" key="2">
    <source>
        <dbReference type="PROSITE-ProRule" id="PRU01091"/>
    </source>
</evidence>
<dbReference type="SUPFAM" id="SSF46894">
    <property type="entry name" value="C-terminal effector domain of the bipartite response regulators"/>
    <property type="match status" value="1"/>
</dbReference>
<comment type="caution">
    <text evidence="4">The sequence shown here is derived from an EMBL/GenBank/DDBJ whole genome shotgun (WGS) entry which is preliminary data.</text>
</comment>
<gene>
    <name evidence="4" type="ORF">OU798_00965</name>
</gene>
<proteinExistence type="predicted"/>
<keyword evidence="5" id="KW-1185">Reference proteome</keyword>
<dbReference type="Proteomes" id="UP001145087">
    <property type="component" value="Unassembled WGS sequence"/>
</dbReference>
<dbReference type="RefSeq" id="WP_343331230.1">
    <property type="nucleotide sequence ID" value="NZ_JAPOHD010000003.1"/>
</dbReference>
<organism evidence="4 5">
    <name type="scientific">Draconibacterium aestuarii</name>
    <dbReference type="NCBI Taxonomy" id="2998507"/>
    <lineage>
        <taxon>Bacteria</taxon>
        <taxon>Pseudomonadati</taxon>
        <taxon>Bacteroidota</taxon>
        <taxon>Bacteroidia</taxon>
        <taxon>Marinilabiliales</taxon>
        <taxon>Prolixibacteraceae</taxon>
        <taxon>Draconibacterium</taxon>
    </lineage>
</organism>
<dbReference type="PROSITE" id="PS51755">
    <property type="entry name" value="OMPR_PHOB"/>
    <property type="match status" value="1"/>
</dbReference>
<sequence length="94" mass="11111">MPFLKAADAFIECNEKYKQEWMIIYVHVDFKKFQAFVGKTEVSLLSKEIQILKHMVEHEGEAIHRHDLLNNVWGYEAMPSTRTVDNFILDLQKN</sequence>
<dbReference type="GO" id="GO:0003677">
    <property type="term" value="F:DNA binding"/>
    <property type="evidence" value="ECO:0007669"/>
    <property type="project" value="UniProtKB-UniRule"/>
</dbReference>
<evidence type="ECO:0000313" key="5">
    <source>
        <dbReference type="Proteomes" id="UP001145087"/>
    </source>
</evidence>
<dbReference type="EMBL" id="JAPOHD010000003">
    <property type="protein sequence ID" value="MCY1718891.1"/>
    <property type="molecule type" value="Genomic_DNA"/>
</dbReference>
<name>A0A9X3J4Y2_9BACT</name>
<protein>
    <submittedName>
        <fullName evidence="4">Winged helix-turn-helix domain-containing protein</fullName>
    </submittedName>
</protein>
<dbReference type="Gene3D" id="1.10.10.10">
    <property type="entry name" value="Winged helix-like DNA-binding domain superfamily/Winged helix DNA-binding domain"/>
    <property type="match status" value="1"/>
</dbReference>
<feature type="domain" description="OmpR/PhoB-type" evidence="3">
    <location>
        <begin position="18"/>
        <end position="94"/>
    </location>
</feature>
<dbReference type="InterPro" id="IPR016032">
    <property type="entry name" value="Sig_transdc_resp-reg_C-effctor"/>
</dbReference>
<keyword evidence="1 2" id="KW-0238">DNA-binding</keyword>
<dbReference type="AlphaFoldDB" id="A0A9X3J4Y2"/>
<evidence type="ECO:0000313" key="4">
    <source>
        <dbReference type="EMBL" id="MCY1718891.1"/>
    </source>
</evidence>
<feature type="DNA-binding region" description="OmpR/PhoB-type" evidence="2">
    <location>
        <begin position="18"/>
        <end position="94"/>
    </location>
</feature>